<feature type="region of interest" description="Disordered" evidence="1">
    <location>
        <begin position="1"/>
        <end position="119"/>
    </location>
</feature>
<sequence length="565" mass="64301">MSGRSGSNSHRRHSREPLDDFPPLPIPPRLPSLRALARAQRDRDRDSPSPTSSNRPQSRHWSAASRRADRIRNLENRAPGPGSGFDDFERPMDDGWPTSRRTDRMRAAAATTENTRSSNLEDLDRHLEEANSHLRALLDLQHHPSLTPPLMPPNFSPSLRPSDLPDSNRRHKRRKLDSDRLAPALRGFRYGKYGQVEQGDLKMEIVSCDGGMFSNELSYAAENILKNDNSVYCTKGNRCNIVLRHQGGTVFTLQELVIKAPASSNYSHPVREGMVFVAMKQDEVLNRTAQYQIQYAQPTNEPTLDGDSRVLQPIPTEIISVQHHENGTTTTRSRPAYPYRTNADDYEPRTPQMPEEFASNLPDFQVTTECSDDEDDDFDGPRFLRHPPNRIGSLPFETLDSDSDDGGNPFDPEYLDDHHPSHWRLYSSAANTSGPGFDPPSSRRRERERERERERNRDRDRDRDHNYDRSNRSFSLTEAWEAHASATQDAVRAVGGGQLLSPHARFNIEKKKSKCTIRFDPPISGRFILLKMWSSHHDPTSNIDIQSVLARGFAGPRYFPSVELR</sequence>
<feature type="region of interest" description="Disordered" evidence="1">
    <location>
        <begin position="320"/>
        <end position="470"/>
    </location>
</feature>
<accession>A0A8H5NIC2</accession>
<name>A0A8H5NIC2_9HYPO</name>
<evidence type="ECO:0000313" key="3">
    <source>
        <dbReference type="Proteomes" id="UP000544095"/>
    </source>
</evidence>
<organism evidence="2 3">
    <name type="scientific">Fusarium pseudoanthophilum</name>
    <dbReference type="NCBI Taxonomy" id="48495"/>
    <lineage>
        <taxon>Eukaryota</taxon>
        <taxon>Fungi</taxon>
        <taxon>Dikarya</taxon>
        <taxon>Ascomycota</taxon>
        <taxon>Pezizomycotina</taxon>
        <taxon>Sordariomycetes</taxon>
        <taxon>Hypocreomycetidae</taxon>
        <taxon>Hypocreales</taxon>
        <taxon>Nectriaceae</taxon>
        <taxon>Fusarium</taxon>
        <taxon>Fusarium fujikuroi species complex</taxon>
    </lineage>
</organism>
<gene>
    <name evidence="2" type="ORF">FPANT_14090</name>
</gene>
<evidence type="ECO:0008006" key="4">
    <source>
        <dbReference type="Google" id="ProtNLM"/>
    </source>
</evidence>
<feature type="compositionally biased region" description="Basic and acidic residues" evidence="1">
    <location>
        <begin position="66"/>
        <end position="75"/>
    </location>
</feature>
<evidence type="ECO:0000313" key="2">
    <source>
        <dbReference type="EMBL" id="KAF5567636.1"/>
    </source>
</evidence>
<feature type="compositionally biased region" description="Basic and acidic residues" evidence="1">
    <location>
        <begin position="441"/>
        <end position="470"/>
    </location>
</feature>
<evidence type="ECO:0000256" key="1">
    <source>
        <dbReference type="SAM" id="MobiDB-lite"/>
    </source>
</evidence>
<dbReference type="Proteomes" id="UP000544095">
    <property type="component" value="Unassembled WGS sequence"/>
</dbReference>
<keyword evidence="3" id="KW-1185">Reference proteome</keyword>
<comment type="caution">
    <text evidence="2">The sequence shown here is derived from an EMBL/GenBank/DDBJ whole genome shotgun (WGS) entry which is preliminary data.</text>
</comment>
<protein>
    <recommendedName>
        <fullName evidence="4">Eukaryotic translation initiation factor 6</fullName>
    </recommendedName>
</protein>
<proteinExistence type="predicted"/>
<reference evidence="2 3" key="1">
    <citation type="submission" date="2020-05" db="EMBL/GenBank/DDBJ databases">
        <title>Identification and distribution of gene clusters putatively required for synthesis of sphingolipid metabolism inhibitors in phylogenetically diverse species of the filamentous fungus Fusarium.</title>
        <authorList>
            <person name="Kim H.-S."/>
            <person name="Busman M."/>
            <person name="Brown D.W."/>
            <person name="Divon H."/>
            <person name="Uhlig S."/>
            <person name="Proctor R.H."/>
        </authorList>
    </citation>
    <scope>NUCLEOTIDE SEQUENCE [LARGE SCALE GENOMIC DNA]</scope>
    <source>
        <strain evidence="2 3">NRRL 25211</strain>
    </source>
</reference>
<dbReference type="EMBL" id="JAAOAR010001359">
    <property type="protein sequence ID" value="KAF5567636.1"/>
    <property type="molecule type" value="Genomic_DNA"/>
</dbReference>
<feature type="compositionally biased region" description="Pro residues" evidence="1">
    <location>
        <begin position="146"/>
        <end position="155"/>
    </location>
</feature>
<feature type="compositionally biased region" description="Low complexity" evidence="1">
    <location>
        <begin position="156"/>
        <end position="165"/>
    </location>
</feature>
<feature type="compositionally biased region" description="Pro residues" evidence="1">
    <location>
        <begin position="20"/>
        <end position="30"/>
    </location>
</feature>
<feature type="region of interest" description="Disordered" evidence="1">
    <location>
        <begin position="143"/>
        <end position="178"/>
    </location>
</feature>
<dbReference type="AlphaFoldDB" id="A0A8H5NIC2"/>